<comment type="caution">
    <text evidence="1">The sequence shown here is derived from an EMBL/GenBank/DDBJ whole genome shotgun (WGS) entry which is preliminary data.</text>
</comment>
<accession>A0AAV6I8V3</accession>
<proteinExistence type="predicted"/>
<protein>
    <submittedName>
        <fullName evidence="1">Uncharacterized protein</fullName>
    </submittedName>
</protein>
<keyword evidence="2" id="KW-1185">Reference proteome</keyword>
<organism evidence="1 2">
    <name type="scientific">Rhododendron griersonianum</name>
    <dbReference type="NCBI Taxonomy" id="479676"/>
    <lineage>
        <taxon>Eukaryota</taxon>
        <taxon>Viridiplantae</taxon>
        <taxon>Streptophyta</taxon>
        <taxon>Embryophyta</taxon>
        <taxon>Tracheophyta</taxon>
        <taxon>Spermatophyta</taxon>
        <taxon>Magnoliopsida</taxon>
        <taxon>eudicotyledons</taxon>
        <taxon>Gunneridae</taxon>
        <taxon>Pentapetalae</taxon>
        <taxon>asterids</taxon>
        <taxon>Ericales</taxon>
        <taxon>Ericaceae</taxon>
        <taxon>Ericoideae</taxon>
        <taxon>Rhodoreae</taxon>
        <taxon>Rhododendron</taxon>
    </lineage>
</organism>
<reference evidence="1" key="1">
    <citation type="submission" date="2020-08" db="EMBL/GenBank/DDBJ databases">
        <title>Plant Genome Project.</title>
        <authorList>
            <person name="Zhang R.-G."/>
        </authorList>
    </citation>
    <scope>NUCLEOTIDE SEQUENCE</scope>
    <source>
        <strain evidence="1">WSP0</strain>
        <tissue evidence="1">Leaf</tissue>
    </source>
</reference>
<evidence type="ECO:0000313" key="2">
    <source>
        <dbReference type="Proteomes" id="UP000823749"/>
    </source>
</evidence>
<gene>
    <name evidence="1" type="ORF">RHGRI_031020</name>
</gene>
<dbReference type="EMBL" id="JACTNZ010000011">
    <property type="protein sequence ID" value="KAG5524210.1"/>
    <property type="molecule type" value="Genomic_DNA"/>
</dbReference>
<dbReference type="Proteomes" id="UP000823749">
    <property type="component" value="Chromosome 11"/>
</dbReference>
<sequence>MVYPCSMDFFKNGQTSKNQGDTWLNLGKSNISEDTRSDDELTIICNDCDLADMVWTEIDENLVCEIEQNQESLEAATYPTNEMELGELAELKSMLKQTVDYESDTPKDDVAWM</sequence>
<dbReference type="AlphaFoldDB" id="A0AAV6I8V3"/>
<evidence type="ECO:0000313" key="1">
    <source>
        <dbReference type="EMBL" id="KAG5524210.1"/>
    </source>
</evidence>
<name>A0AAV6I8V3_9ERIC</name>